<comment type="caution">
    <text evidence="10">The sequence shown here is derived from an EMBL/GenBank/DDBJ whole genome shotgun (WGS) entry which is preliminary data.</text>
</comment>
<keyword evidence="6 9" id="KW-1133">Transmembrane helix</keyword>
<keyword evidence="3 9" id="KW-1003">Cell membrane</keyword>
<gene>
    <name evidence="9 10" type="primary">secE</name>
    <name evidence="10" type="ORF">LKD47_02685</name>
    <name evidence="11" type="ORF">OCV43_09090</name>
</gene>
<dbReference type="EMBL" id="JAOQKI010000012">
    <property type="protein sequence ID" value="MCU6717430.1"/>
    <property type="molecule type" value="Genomic_DNA"/>
</dbReference>
<evidence type="ECO:0000313" key="10">
    <source>
        <dbReference type="EMBL" id="MCC2241212.1"/>
    </source>
</evidence>
<dbReference type="InterPro" id="IPR001901">
    <property type="entry name" value="Translocase_SecE/Sec61-g"/>
</dbReference>
<keyword evidence="7 9" id="KW-0811">Translocation</keyword>
<dbReference type="NCBIfam" id="TIGR00964">
    <property type="entry name" value="secE_bact"/>
    <property type="match status" value="1"/>
</dbReference>
<evidence type="ECO:0000256" key="1">
    <source>
        <dbReference type="ARBA" id="ARBA00004370"/>
    </source>
</evidence>
<dbReference type="RefSeq" id="WP_022242923.1">
    <property type="nucleotide sequence ID" value="NZ_JAJEQW010000002.1"/>
</dbReference>
<dbReference type="PANTHER" id="PTHR33910:SF1">
    <property type="entry name" value="PROTEIN TRANSLOCASE SUBUNIT SECE"/>
    <property type="match status" value="1"/>
</dbReference>
<dbReference type="PANTHER" id="PTHR33910">
    <property type="entry name" value="PROTEIN TRANSLOCASE SUBUNIT SECE"/>
    <property type="match status" value="1"/>
</dbReference>
<reference evidence="11 13" key="1">
    <citation type="journal article" date="2021" name="ISME Commun">
        <title>Automated analysis of genomic sequences facilitates high-throughput and comprehensive description of bacteria.</title>
        <authorList>
            <person name="Hitch T.C.A."/>
        </authorList>
    </citation>
    <scope>NUCLEOTIDE SEQUENCE [LARGE SCALE GENOMIC DNA]</scope>
    <source>
        <strain evidence="11 13">Sanger_19</strain>
    </source>
</reference>
<accession>A0AAW4WFH2</accession>
<dbReference type="GO" id="GO:0043952">
    <property type="term" value="P:protein transport by the Sec complex"/>
    <property type="evidence" value="ECO:0007669"/>
    <property type="project" value="UniProtKB-UniRule"/>
</dbReference>
<dbReference type="Proteomes" id="UP001198893">
    <property type="component" value="Unassembled WGS sequence"/>
</dbReference>
<evidence type="ECO:0000313" key="11">
    <source>
        <dbReference type="EMBL" id="MCU6717430.1"/>
    </source>
</evidence>
<dbReference type="Pfam" id="PF00584">
    <property type="entry name" value="SecE"/>
    <property type="match status" value="1"/>
</dbReference>
<dbReference type="GO" id="GO:0009306">
    <property type="term" value="P:protein secretion"/>
    <property type="evidence" value="ECO:0007669"/>
    <property type="project" value="UniProtKB-UniRule"/>
</dbReference>
<evidence type="ECO:0000256" key="6">
    <source>
        <dbReference type="ARBA" id="ARBA00022989"/>
    </source>
</evidence>
<dbReference type="InterPro" id="IPR005807">
    <property type="entry name" value="SecE_bac"/>
</dbReference>
<reference evidence="10" key="2">
    <citation type="submission" date="2021-10" db="EMBL/GenBank/DDBJ databases">
        <title>Anaerobic single-cell dispensing facilitates the cultivation of human gut bacteria.</title>
        <authorList>
            <person name="Afrizal A."/>
        </authorList>
    </citation>
    <scope>NUCLEOTIDE SEQUENCE</scope>
    <source>
        <strain evidence="10">CLA-AA-H204</strain>
    </source>
</reference>
<comment type="similarity">
    <text evidence="9">Belongs to the SecE/SEC61-gamma family.</text>
</comment>
<dbReference type="Proteomes" id="UP001209666">
    <property type="component" value="Unassembled WGS sequence"/>
</dbReference>
<evidence type="ECO:0000256" key="2">
    <source>
        <dbReference type="ARBA" id="ARBA00022448"/>
    </source>
</evidence>
<evidence type="ECO:0000313" key="12">
    <source>
        <dbReference type="Proteomes" id="UP001198893"/>
    </source>
</evidence>
<feature type="transmembrane region" description="Helical" evidence="9">
    <location>
        <begin position="40"/>
        <end position="63"/>
    </location>
</feature>
<keyword evidence="4 9" id="KW-0812">Transmembrane</keyword>
<comment type="function">
    <text evidence="9">Essential subunit of the Sec protein translocation channel SecYEG. Clamps together the 2 halves of SecY. May contact the channel plug during translocation.</text>
</comment>
<evidence type="ECO:0000256" key="9">
    <source>
        <dbReference type="HAMAP-Rule" id="MF_00422"/>
    </source>
</evidence>
<evidence type="ECO:0000313" key="13">
    <source>
        <dbReference type="Proteomes" id="UP001209666"/>
    </source>
</evidence>
<dbReference type="AlphaFoldDB" id="A0AAW4WFH2"/>
<dbReference type="GO" id="GO:0005886">
    <property type="term" value="C:plasma membrane"/>
    <property type="evidence" value="ECO:0007669"/>
    <property type="project" value="UniProtKB-SubCell"/>
</dbReference>
<dbReference type="Gene3D" id="1.20.5.1030">
    <property type="entry name" value="Preprotein translocase secy subunit"/>
    <property type="match status" value="1"/>
</dbReference>
<comment type="subcellular location">
    <subcellularLocation>
        <location evidence="9">Cell membrane</location>
        <topology evidence="9">Single-pass membrane protein</topology>
    </subcellularLocation>
    <subcellularLocation>
        <location evidence="1">Membrane</location>
    </subcellularLocation>
</comment>
<dbReference type="InterPro" id="IPR038379">
    <property type="entry name" value="SecE_sf"/>
</dbReference>
<keyword evidence="13" id="KW-1185">Reference proteome</keyword>
<name>A0AAW4WFH2_9FIRM</name>
<dbReference type="GO" id="GO:0065002">
    <property type="term" value="P:intracellular protein transmembrane transport"/>
    <property type="evidence" value="ECO:0007669"/>
    <property type="project" value="UniProtKB-UniRule"/>
</dbReference>
<dbReference type="GO" id="GO:0006605">
    <property type="term" value="P:protein targeting"/>
    <property type="evidence" value="ECO:0007669"/>
    <property type="project" value="UniProtKB-UniRule"/>
</dbReference>
<evidence type="ECO:0000256" key="4">
    <source>
        <dbReference type="ARBA" id="ARBA00022692"/>
    </source>
</evidence>
<proteinExistence type="inferred from homology"/>
<keyword evidence="8 9" id="KW-0472">Membrane</keyword>
<keyword evidence="5 9" id="KW-0653">Protein transport</keyword>
<evidence type="ECO:0000256" key="3">
    <source>
        <dbReference type="ARBA" id="ARBA00022475"/>
    </source>
</evidence>
<keyword evidence="2 9" id="KW-0813">Transport</keyword>
<dbReference type="EMBL" id="JAJEQW010000002">
    <property type="protein sequence ID" value="MCC2241212.1"/>
    <property type="molecule type" value="Genomic_DNA"/>
</dbReference>
<dbReference type="GO" id="GO:0008320">
    <property type="term" value="F:protein transmembrane transporter activity"/>
    <property type="evidence" value="ECO:0007669"/>
    <property type="project" value="UniProtKB-UniRule"/>
</dbReference>
<comment type="subunit">
    <text evidence="9">Component of the Sec protein translocase complex. Heterotrimer consisting of SecY, SecE and SecG subunits. The heterotrimers can form oligomers, although 1 heterotrimer is thought to be able to translocate proteins. Interacts with the ribosome. Interacts with SecDF, and other proteins may be involved. Interacts with SecA.</text>
</comment>
<sequence length="69" mass="7665">MGETENKNTAVKESWFAGLKAEFKKIIWPTKESLARQTTAVVIVSVVLGLIITLLDTIIQYGVNFLVNL</sequence>
<protein>
    <recommendedName>
        <fullName evidence="9">Protein translocase subunit SecE</fullName>
    </recommendedName>
</protein>
<reference evidence="11" key="3">
    <citation type="submission" date="2022-09" db="EMBL/GenBank/DDBJ databases">
        <authorList>
            <person name="Hitch T.C.A."/>
        </authorList>
    </citation>
    <scope>NUCLEOTIDE SEQUENCE</scope>
    <source>
        <strain evidence="11">Sanger_19</strain>
    </source>
</reference>
<dbReference type="HAMAP" id="MF_00422">
    <property type="entry name" value="SecE"/>
    <property type="match status" value="1"/>
</dbReference>
<evidence type="ECO:0000256" key="8">
    <source>
        <dbReference type="ARBA" id="ARBA00023136"/>
    </source>
</evidence>
<evidence type="ECO:0000256" key="5">
    <source>
        <dbReference type="ARBA" id="ARBA00022927"/>
    </source>
</evidence>
<evidence type="ECO:0000256" key="7">
    <source>
        <dbReference type="ARBA" id="ARBA00023010"/>
    </source>
</evidence>
<organism evidence="10 12">
    <name type="scientific">Roseburia amylophila</name>
    <dbReference type="NCBI Taxonomy" id="2981794"/>
    <lineage>
        <taxon>Bacteria</taxon>
        <taxon>Bacillati</taxon>
        <taxon>Bacillota</taxon>
        <taxon>Clostridia</taxon>
        <taxon>Lachnospirales</taxon>
        <taxon>Lachnospiraceae</taxon>
        <taxon>Roseburia</taxon>
    </lineage>
</organism>